<dbReference type="CDD" id="cd03257">
    <property type="entry name" value="ABC_NikE_OppD_transporters"/>
    <property type="match status" value="2"/>
</dbReference>
<dbReference type="InterPro" id="IPR027417">
    <property type="entry name" value="P-loop_NTPase"/>
</dbReference>
<dbReference type="RefSeq" id="WP_185986208.1">
    <property type="nucleotide sequence ID" value="NZ_JACCBD010000001.1"/>
</dbReference>
<dbReference type="GO" id="GO:0016887">
    <property type="term" value="F:ATP hydrolysis activity"/>
    <property type="evidence" value="ECO:0007669"/>
    <property type="project" value="InterPro"/>
</dbReference>
<dbReference type="InterPro" id="IPR017871">
    <property type="entry name" value="ABC_transporter-like_CS"/>
</dbReference>
<evidence type="ECO:0000256" key="4">
    <source>
        <dbReference type="ARBA" id="ARBA00022840"/>
    </source>
</evidence>
<feature type="compositionally biased region" description="Low complexity" evidence="5">
    <location>
        <begin position="557"/>
        <end position="569"/>
    </location>
</feature>
<feature type="domain" description="ABC transporter" evidence="6">
    <location>
        <begin position="300"/>
        <end position="543"/>
    </location>
</feature>
<dbReference type="EMBL" id="JACCBD010000001">
    <property type="protein sequence ID" value="NYD25805.1"/>
    <property type="molecule type" value="Genomic_DNA"/>
</dbReference>
<dbReference type="Pfam" id="PF08352">
    <property type="entry name" value="oligo_HPY"/>
    <property type="match status" value="2"/>
</dbReference>
<sequence>MTHASAAHAPAGQASAPPIADVCGLTVSFGGQVAVRDVSFKLTPGKCVALVGESGSGKSVTARSLLGLVGRGADVRADRLRLGERDLLGLSAREWLAVRGSEVGFVLQDALVSLDPLMRVGRQVTEAITARGRLRGAARAERAIDLLERAGVPEPELRARQYPHELSGGLRQRALIASAVAGDPGLLIADEPTTALDVTVQAQILTLLGELRSGGTGLLLVSHDLAVVSQLADEILVLHRGEVVEQGSADSVLGSPRTAYTKTLLAAIPAERPRREPAPTPAAAAGAVEPGAPARRPPVLQALNLRKQYARPGGGHTAALDGVSFALNRGETLGIVGESGSGKSSAANVVLGFTDPDAGEVLLDGEVWSAARERDRRPRRHRIQAISQDPLGSFDPRADVRAILTEALAAVGVPRAEHTDRAVALLEQVGLGAEHLARNPLELSGGQRQRVAISRALATDPEVIVCDEAVSALDVSVQAQVLDLLTELQRRLGVSLLFISHDLGVIRSIADEVIVMRGGRVVEAGRTEQVFTAPQHDYTRELISAIPRLRGAGSAGPGPAHPSEPSAASTERTTTS</sequence>
<feature type="domain" description="ABC transporter" evidence="6">
    <location>
        <begin position="20"/>
        <end position="265"/>
    </location>
</feature>
<reference evidence="7 8" key="1">
    <citation type="submission" date="2020-07" db="EMBL/GenBank/DDBJ databases">
        <title>Sequencing the genomes of 1000 actinobacteria strains.</title>
        <authorList>
            <person name="Klenk H.-P."/>
        </authorList>
    </citation>
    <scope>NUCLEOTIDE SEQUENCE [LARGE SCALE GENOMIC DNA]</scope>
    <source>
        <strain evidence="7 8">DSM 17380</strain>
    </source>
</reference>
<dbReference type="InterPro" id="IPR013563">
    <property type="entry name" value="Oligopep_ABC_C"/>
</dbReference>
<evidence type="ECO:0000259" key="6">
    <source>
        <dbReference type="PROSITE" id="PS50893"/>
    </source>
</evidence>
<dbReference type="NCBIfam" id="NF008453">
    <property type="entry name" value="PRK11308.1"/>
    <property type="match status" value="2"/>
</dbReference>
<dbReference type="Gene3D" id="3.40.50.300">
    <property type="entry name" value="P-loop containing nucleotide triphosphate hydrolases"/>
    <property type="match status" value="2"/>
</dbReference>
<evidence type="ECO:0000256" key="5">
    <source>
        <dbReference type="SAM" id="MobiDB-lite"/>
    </source>
</evidence>
<dbReference type="InterPro" id="IPR050319">
    <property type="entry name" value="ABC_transp_ATP-bind"/>
</dbReference>
<evidence type="ECO:0000313" key="7">
    <source>
        <dbReference type="EMBL" id="NYD25805.1"/>
    </source>
</evidence>
<dbReference type="InterPro" id="IPR003593">
    <property type="entry name" value="AAA+_ATPase"/>
</dbReference>
<dbReference type="PANTHER" id="PTHR43776:SF7">
    <property type="entry name" value="D,D-DIPEPTIDE TRANSPORT ATP-BINDING PROTEIN DDPF-RELATED"/>
    <property type="match status" value="1"/>
</dbReference>
<evidence type="ECO:0000313" key="8">
    <source>
        <dbReference type="Proteomes" id="UP000586095"/>
    </source>
</evidence>
<dbReference type="InterPro" id="IPR003439">
    <property type="entry name" value="ABC_transporter-like_ATP-bd"/>
</dbReference>
<evidence type="ECO:0000256" key="2">
    <source>
        <dbReference type="ARBA" id="ARBA00022448"/>
    </source>
</evidence>
<keyword evidence="3" id="KW-0547">Nucleotide-binding</keyword>
<dbReference type="PANTHER" id="PTHR43776">
    <property type="entry name" value="TRANSPORT ATP-BINDING PROTEIN"/>
    <property type="match status" value="1"/>
</dbReference>
<comment type="similarity">
    <text evidence="1">Belongs to the ABC transporter superfamily.</text>
</comment>
<dbReference type="PROSITE" id="PS50893">
    <property type="entry name" value="ABC_TRANSPORTER_2"/>
    <property type="match status" value="2"/>
</dbReference>
<feature type="region of interest" description="Disordered" evidence="5">
    <location>
        <begin position="272"/>
        <end position="295"/>
    </location>
</feature>
<accession>A0A852R2E4</accession>
<dbReference type="SUPFAM" id="SSF52540">
    <property type="entry name" value="P-loop containing nucleoside triphosphate hydrolases"/>
    <property type="match status" value="2"/>
</dbReference>
<organism evidence="7 8">
    <name type="scientific">Leucobacter aridicollis</name>
    <dbReference type="NCBI Taxonomy" id="283878"/>
    <lineage>
        <taxon>Bacteria</taxon>
        <taxon>Bacillati</taxon>
        <taxon>Actinomycetota</taxon>
        <taxon>Actinomycetes</taxon>
        <taxon>Micrococcales</taxon>
        <taxon>Microbacteriaceae</taxon>
        <taxon>Leucobacter</taxon>
    </lineage>
</organism>
<keyword evidence="8" id="KW-1185">Reference proteome</keyword>
<evidence type="ECO:0000256" key="1">
    <source>
        <dbReference type="ARBA" id="ARBA00005417"/>
    </source>
</evidence>
<keyword evidence="4 7" id="KW-0067">ATP-binding</keyword>
<dbReference type="GO" id="GO:0055085">
    <property type="term" value="P:transmembrane transport"/>
    <property type="evidence" value="ECO:0007669"/>
    <property type="project" value="UniProtKB-ARBA"/>
</dbReference>
<feature type="compositionally biased region" description="Low complexity" evidence="5">
    <location>
        <begin position="281"/>
        <end position="295"/>
    </location>
</feature>
<protein>
    <submittedName>
        <fullName evidence="7">Peptide/nickel transport system ATP-binding protein</fullName>
    </submittedName>
</protein>
<dbReference type="SMART" id="SM00382">
    <property type="entry name" value="AAA"/>
    <property type="match status" value="2"/>
</dbReference>
<dbReference type="Proteomes" id="UP000586095">
    <property type="component" value="Unassembled WGS sequence"/>
</dbReference>
<feature type="region of interest" description="Disordered" evidence="5">
    <location>
        <begin position="549"/>
        <end position="576"/>
    </location>
</feature>
<dbReference type="Pfam" id="PF00005">
    <property type="entry name" value="ABC_tran"/>
    <property type="match status" value="2"/>
</dbReference>
<gene>
    <name evidence="7" type="ORF">BJ960_000608</name>
</gene>
<comment type="caution">
    <text evidence="7">The sequence shown here is derived from an EMBL/GenBank/DDBJ whole genome shotgun (WGS) entry which is preliminary data.</text>
</comment>
<dbReference type="AlphaFoldDB" id="A0A852R2E4"/>
<name>A0A852R2E4_9MICO</name>
<proteinExistence type="inferred from homology"/>
<evidence type="ECO:0000256" key="3">
    <source>
        <dbReference type="ARBA" id="ARBA00022741"/>
    </source>
</evidence>
<keyword evidence="2" id="KW-0813">Transport</keyword>
<dbReference type="GO" id="GO:0005524">
    <property type="term" value="F:ATP binding"/>
    <property type="evidence" value="ECO:0007669"/>
    <property type="project" value="UniProtKB-KW"/>
</dbReference>
<dbReference type="PROSITE" id="PS00211">
    <property type="entry name" value="ABC_TRANSPORTER_1"/>
    <property type="match status" value="1"/>
</dbReference>
<dbReference type="GO" id="GO:0015833">
    <property type="term" value="P:peptide transport"/>
    <property type="evidence" value="ECO:0007669"/>
    <property type="project" value="InterPro"/>
</dbReference>